<keyword evidence="5" id="KW-1185">Reference proteome</keyword>
<comment type="similarity">
    <text evidence="1">Belongs to the short-chain dehydrogenases/reductases (SDR) family.</text>
</comment>
<evidence type="ECO:0000313" key="5">
    <source>
        <dbReference type="Proteomes" id="UP000192739"/>
    </source>
</evidence>
<dbReference type="RefSeq" id="WP_069420230.1">
    <property type="nucleotide sequence ID" value="NZ_CBCRZH010000010.1"/>
</dbReference>
<comment type="caution">
    <text evidence="4">The sequence shown here is derived from an EMBL/GenBank/DDBJ whole genome shotgun (WGS) entry which is preliminary data.</text>
</comment>
<evidence type="ECO:0000313" key="4">
    <source>
        <dbReference type="EMBL" id="ORB09464.1"/>
    </source>
</evidence>
<accession>A0A1E3SBS4</accession>
<dbReference type="Proteomes" id="UP000192739">
    <property type="component" value="Unassembled WGS sequence"/>
</dbReference>
<name>A0A1E3SBS4_MYCIE</name>
<dbReference type="STRING" id="28445.BHQ20_16495"/>
<evidence type="ECO:0000256" key="2">
    <source>
        <dbReference type="ARBA" id="ARBA00023002"/>
    </source>
</evidence>
<dbReference type="Pfam" id="PF13561">
    <property type="entry name" value="adh_short_C2"/>
    <property type="match status" value="1"/>
</dbReference>
<dbReference type="InterPro" id="IPR002347">
    <property type="entry name" value="SDR_fam"/>
</dbReference>
<reference evidence="4 5" key="1">
    <citation type="submission" date="2017-02" db="EMBL/GenBank/DDBJ databases">
        <title>The new phylogeny of genus Mycobacterium.</title>
        <authorList>
            <person name="Tortoli E."/>
            <person name="Trovato A."/>
            <person name="Cirillo D.M."/>
        </authorList>
    </citation>
    <scope>NUCLEOTIDE SEQUENCE [LARGE SCALE GENOMIC DNA]</scope>
    <source>
        <strain evidence="4 5">DSM 44049</strain>
    </source>
</reference>
<protein>
    <submittedName>
        <fullName evidence="4">ABC transporter permease</fullName>
    </submittedName>
</protein>
<gene>
    <name evidence="4" type="ORF">BST27_06010</name>
</gene>
<dbReference type="Gene3D" id="3.40.50.720">
    <property type="entry name" value="NAD(P)-binding Rossmann-like Domain"/>
    <property type="match status" value="1"/>
</dbReference>
<feature type="transmembrane region" description="Helical" evidence="3">
    <location>
        <begin position="90"/>
        <end position="111"/>
    </location>
</feature>
<keyword evidence="2" id="KW-0560">Oxidoreductase</keyword>
<dbReference type="PANTHER" id="PTHR24321:SF8">
    <property type="entry name" value="ESTRADIOL 17-BETA-DEHYDROGENASE 8-RELATED"/>
    <property type="match status" value="1"/>
</dbReference>
<dbReference type="InterPro" id="IPR036291">
    <property type="entry name" value="NAD(P)-bd_dom_sf"/>
</dbReference>
<dbReference type="PANTHER" id="PTHR24321">
    <property type="entry name" value="DEHYDROGENASES, SHORT CHAIN"/>
    <property type="match status" value="1"/>
</dbReference>
<dbReference type="EMBL" id="MVHT01000010">
    <property type="protein sequence ID" value="ORB09464.1"/>
    <property type="molecule type" value="Genomic_DNA"/>
</dbReference>
<dbReference type="SUPFAM" id="SSF51735">
    <property type="entry name" value="NAD(P)-binding Rossmann-fold domains"/>
    <property type="match status" value="1"/>
</dbReference>
<keyword evidence="3" id="KW-0472">Membrane</keyword>
<dbReference type="AlphaFoldDB" id="A0A1E3SBS4"/>
<keyword evidence="3" id="KW-0812">Transmembrane</keyword>
<keyword evidence="3" id="KW-1133">Transmembrane helix</keyword>
<organism evidence="4 5">
    <name type="scientific">Mycobacterium intermedium</name>
    <dbReference type="NCBI Taxonomy" id="28445"/>
    <lineage>
        <taxon>Bacteria</taxon>
        <taxon>Bacillati</taxon>
        <taxon>Actinomycetota</taxon>
        <taxon>Actinomycetes</taxon>
        <taxon>Mycobacteriales</taxon>
        <taxon>Mycobacteriaceae</taxon>
        <taxon>Mycobacterium</taxon>
        <taxon>Mycobacterium simiae complex</taxon>
    </lineage>
</organism>
<proteinExistence type="inferred from homology"/>
<sequence>MTARTVVIGPTKELSAALADGLDASVVEDNMQTLPEADGVVIVVDPDPEAGPLSALHPEEWDRIVNATLWDTLAALQRARRSVRQSRGRIVLVVPTIGLAGAAQLVGYTTALEGVRAMAKSAARQWSSEGIAVNVVATALRLFAPDEAAAAAHLSAPAVQDSASLLQSVVESVKFLLLRRLDHVVGETIVVDGGSVMLP</sequence>
<evidence type="ECO:0000256" key="1">
    <source>
        <dbReference type="ARBA" id="ARBA00006484"/>
    </source>
</evidence>
<evidence type="ECO:0000256" key="3">
    <source>
        <dbReference type="SAM" id="Phobius"/>
    </source>
</evidence>
<dbReference type="GO" id="GO:0016491">
    <property type="term" value="F:oxidoreductase activity"/>
    <property type="evidence" value="ECO:0007669"/>
    <property type="project" value="UniProtKB-KW"/>
</dbReference>